<comment type="caution">
    <text evidence="1">The sequence shown here is derived from an EMBL/GenBank/DDBJ whole genome shotgun (WGS) entry which is preliminary data.</text>
</comment>
<dbReference type="RefSeq" id="WP_134748721.1">
    <property type="nucleotide sequence ID" value="NZ_MYFO02000001.1"/>
</dbReference>
<proteinExistence type="predicted"/>
<reference evidence="1 2" key="1">
    <citation type="submission" date="2017-03" db="EMBL/GenBank/DDBJ databases">
        <title>Isolation of Levoglucosan Utilizing Bacteria.</title>
        <authorList>
            <person name="Arya A.S."/>
        </authorList>
    </citation>
    <scope>NUCLEOTIDE SEQUENCE [LARGE SCALE GENOMIC DNA]</scope>
    <source>
        <strain evidence="1 2">MEC069</strain>
    </source>
</reference>
<evidence type="ECO:0000313" key="1">
    <source>
        <dbReference type="EMBL" id="TFE91830.1"/>
    </source>
</evidence>
<dbReference type="Proteomes" id="UP000298246">
    <property type="component" value="Unassembled WGS sequence"/>
</dbReference>
<dbReference type="EMBL" id="MYFO01000001">
    <property type="protein sequence ID" value="TFE91830.1"/>
    <property type="molecule type" value="Genomic_DNA"/>
</dbReference>
<gene>
    <name evidence="1" type="ORF">B5M42_00905</name>
</gene>
<keyword evidence="2" id="KW-1185">Reference proteome</keyword>
<dbReference type="OrthoDB" id="1632997at2"/>
<sequence length="605" mass="70670">MYYNAEDVPFVLEFFTSRSSNDAQKALYFWAPHQMPASFSHFTSVKENIPLGIRLYAKSGCLPGGAKVVLESSTYDEFGKQKKITIPGTTLDYYEYVFMPNSRDEFPWRLGVYFLEVHIGQDVYGSGILVCPIHLSPEQVQHMHHLLEQEIEGMIYDLIYTQTSTSQEHEILKAKSYYDYVLRLINEKELLNASLMQIERNPLSVIETSYKAGPYQEKQDQKSLRMKEVRGHAVEVNKKKRLTMDLPANRWMKHVLLTWKNVLLSVGAAIETDLTQSLAVMAKKEEEKRASEIRKQQYYNARDISSEAQNSMNGRIHRLATEITIAQREVGVLSRWHETVQQMIGRLIYILVSTDFKDIPRGHHKPPLKERHYRTISEWVEEGRRVLHGRESTRHIVRVLKPTWKVYEQFAYFQVVEILKRMGFRASSQTALDQLRELRSGTQLVLENEEYIIHAWYDRVVDLREDALRAGDFFFSRQVIQPDIRLDLYQKGNDPFLLSSVAMDAKHRKYKSLYNQSYTNEVSTQLSKYLNINYAGQNTTSRNRRSSVVHRVICLYSKDDDAEVFHDEQPLLYIQLFPNIEDGLITGQDELYRELAAWFEETVMD</sequence>
<accession>A0A4Y8QAA7</accession>
<dbReference type="AlphaFoldDB" id="A0A4Y8QAA7"/>
<evidence type="ECO:0008006" key="3">
    <source>
        <dbReference type="Google" id="ProtNLM"/>
    </source>
</evidence>
<evidence type="ECO:0000313" key="2">
    <source>
        <dbReference type="Proteomes" id="UP000298246"/>
    </source>
</evidence>
<organism evidence="1 2">
    <name type="scientific">Paenibacillus athensensis</name>
    <dbReference type="NCBI Taxonomy" id="1967502"/>
    <lineage>
        <taxon>Bacteria</taxon>
        <taxon>Bacillati</taxon>
        <taxon>Bacillota</taxon>
        <taxon>Bacilli</taxon>
        <taxon>Bacillales</taxon>
        <taxon>Paenibacillaceae</taxon>
        <taxon>Paenibacillus</taxon>
    </lineage>
</organism>
<protein>
    <recommendedName>
        <fullName evidence="3">DUF2357 domain-containing protein</fullName>
    </recommendedName>
</protein>
<name>A0A4Y8QAA7_9BACL</name>